<comment type="caution">
    <text evidence="2">The sequence shown here is derived from an EMBL/GenBank/DDBJ whole genome shotgun (WGS) entry which is preliminary data.</text>
</comment>
<name>A0ABV6QSL5_9ACTN</name>
<evidence type="ECO:0000313" key="3">
    <source>
        <dbReference type="Proteomes" id="UP001589890"/>
    </source>
</evidence>
<reference evidence="2 3" key="1">
    <citation type="submission" date="2024-09" db="EMBL/GenBank/DDBJ databases">
        <authorList>
            <person name="Sun Q."/>
            <person name="Mori K."/>
        </authorList>
    </citation>
    <scope>NUCLEOTIDE SEQUENCE [LARGE SCALE GENOMIC DNA]</scope>
    <source>
        <strain evidence="2 3">CGMCC 1.15906</strain>
    </source>
</reference>
<sequence>MRKLRLTAALGTLTVALLAPFATAAPASVLAGPTAINARQFSLTTDMTGLASKVTALETALTGRRKTVDQVMQAANRPRGALCNASAYKPATDRWGSAVGGFCWNDGDDAADHWYPQGITTTRDALAAGQYDNHQLIANSWYHKPENDTAGSPNKGVRLSLTDWDADFANNYRHLLLVEPIAGGNYKAVPIHAGGIFWYGDLLYVADTGTGFRIFDFRKIYSADTGKANAIGKQSDGTFHAHDYAYVMLQTGWVRNAGAALRYSFVSLDRATTPDSMVMGEWTPDSSGTSRIVRFPLDYTDRLPAQEADGKTYGSEAYSTGFLSMQGVAARDGRFWFSSSAGSGGPTGNYGTLRIWNRGSTTVTSYGWIYGAEDLSYWSDPANPDSIWSLTEYPNYRAVISVPSGLN</sequence>
<keyword evidence="3" id="KW-1185">Reference proteome</keyword>
<feature type="chain" id="PRO_5046044550" description="Secreted protein" evidence="1">
    <location>
        <begin position="25"/>
        <end position="407"/>
    </location>
</feature>
<evidence type="ECO:0008006" key="4">
    <source>
        <dbReference type="Google" id="ProtNLM"/>
    </source>
</evidence>
<organism evidence="2 3">
    <name type="scientific">Kribbella deserti</name>
    <dbReference type="NCBI Taxonomy" id="1926257"/>
    <lineage>
        <taxon>Bacteria</taxon>
        <taxon>Bacillati</taxon>
        <taxon>Actinomycetota</taxon>
        <taxon>Actinomycetes</taxon>
        <taxon>Propionibacteriales</taxon>
        <taxon>Kribbellaceae</taxon>
        <taxon>Kribbella</taxon>
    </lineage>
</organism>
<keyword evidence="1" id="KW-0732">Signal</keyword>
<evidence type="ECO:0000313" key="2">
    <source>
        <dbReference type="EMBL" id="MFC0627620.1"/>
    </source>
</evidence>
<dbReference type="Proteomes" id="UP001589890">
    <property type="component" value="Unassembled WGS sequence"/>
</dbReference>
<accession>A0ABV6QSL5</accession>
<feature type="signal peptide" evidence="1">
    <location>
        <begin position="1"/>
        <end position="24"/>
    </location>
</feature>
<evidence type="ECO:0000256" key="1">
    <source>
        <dbReference type="SAM" id="SignalP"/>
    </source>
</evidence>
<protein>
    <recommendedName>
        <fullName evidence="4">Secreted protein</fullName>
    </recommendedName>
</protein>
<dbReference type="EMBL" id="JBHLTC010000035">
    <property type="protein sequence ID" value="MFC0627620.1"/>
    <property type="molecule type" value="Genomic_DNA"/>
</dbReference>
<gene>
    <name evidence="2" type="ORF">ACFFGN_26340</name>
</gene>
<dbReference type="RefSeq" id="WP_380052596.1">
    <property type="nucleotide sequence ID" value="NZ_JBHLTC010000035.1"/>
</dbReference>
<proteinExistence type="predicted"/>